<gene>
    <name evidence="1" type="ORF">FSB_LOCUS363</name>
</gene>
<accession>A0A2N9ECS6</accession>
<name>A0A2N9ECS6_FAGSY</name>
<reference evidence="1" key="1">
    <citation type="submission" date="2018-02" db="EMBL/GenBank/DDBJ databases">
        <authorList>
            <person name="Cohen D.B."/>
            <person name="Kent A.D."/>
        </authorList>
    </citation>
    <scope>NUCLEOTIDE SEQUENCE</scope>
</reference>
<dbReference type="PROSITE" id="PS51257">
    <property type="entry name" value="PROKAR_LIPOPROTEIN"/>
    <property type="match status" value="1"/>
</dbReference>
<dbReference type="EMBL" id="OIVN01000008">
    <property type="protein sequence ID" value="SPC72481.1"/>
    <property type="molecule type" value="Genomic_DNA"/>
</dbReference>
<sequence>MVRSRRVAHPPPLSPFSLPFVLSCPEQAEPPPPTSVLVMLRWASPEPRGGS</sequence>
<protein>
    <submittedName>
        <fullName evidence="1">Uncharacterized protein</fullName>
    </submittedName>
</protein>
<evidence type="ECO:0000313" key="1">
    <source>
        <dbReference type="EMBL" id="SPC72481.1"/>
    </source>
</evidence>
<organism evidence="1">
    <name type="scientific">Fagus sylvatica</name>
    <name type="common">Beechnut</name>
    <dbReference type="NCBI Taxonomy" id="28930"/>
    <lineage>
        <taxon>Eukaryota</taxon>
        <taxon>Viridiplantae</taxon>
        <taxon>Streptophyta</taxon>
        <taxon>Embryophyta</taxon>
        <taxon>Tracheophyta</taxon>
        <taxon>Spermatophyta</taxon>
        <taxon>Magnoliopsida</taxon>
        <taxon>eudicotyledons</taxon>
        <taxon>Gunneridae</taxon>
        <taxon>Pentapetalae</taxon>
        <taxon>rosids</taxon>
        <taxon>fabids</taxon>
        <taxon>Fagales</taxon>
        <taxon>Fagaceae</taxon>
        <taxon>Fagus</taxon>
    </lineage>
</organism>
<proteinExistence type="predicted"/>
<dbReference type="AlphaFoldDB" id="A0A2N9ECS6"/>